<dbReference type="Proteomes" id="UP000700596">
    <property type="component" value="Unassembled WGS sequence"/>
</dbReference>
<protein>
    <submittedName>
        <fullName evidence="2">Heterokaryon incompatibility protein-domain-containing protein</fullName>
    </submittedName>
</protein>
<dbReference type="PANTHER" id="PTHR24148:SF64">
    <property type="entry name" value="HETEROKARYON INCOMPATIBILITY DOMAIN-CONTAINING PROTEIN"/>
    <property type="match status" value="1"/>
</dbReference>
<dbReference type="OrthoDB" id="2157530at2759"/>
<dbReference type="InterPro" id="IPR052895">
    <property type="entry name" value="HetReg/Transcr_Mod"/>
</dbReference>
<dbReference type="InterPro" id="IPR010730">
    <property type="entry name" value="HET"/>
</dbReference>
<gene>
    <name evidence="2" type="ORF">B0J11DRAFT_566201</name>
</gene>
<dbReference type="EMBL" id="JAGMWT010000004">
    <property type="protein sequence ID" value="KAH7130113.1"/>
    <property type="molecule type" value="Genomic_DNA"/>
</dbReference>
<sequence length="651" mass="74561">MFAYKGSLQGRRIRLIQVLPDSDSSTLSVQLVERNLDESAFEALSYVWGDQTRKKRIKCNGKRAKIGANLHAALKEIRRRKSVRLLWADQICINQSDIREKNHQVRLMSDIYARSDRVIIWLGEQQPRDIKGMSLASTLYLKENGNRYDLDIGIYDFHKFDCKSRGVPDPEFNPTWTALFGIIANSWFGRIWVVQELLMAQDSIMWKGSLDLDTEVMLWSAMLIQRHKNLSVCYDISMGSPEVSALRAANIAAGYYDFKNKGPLPIYDTLSRHLGMGATDPRDRFFALVGVSSGLAGAFINYNKAFRDIACLVGKMTLLGTPDYHVAEDGTEIVSMEHNPENYRFLIDWLAFHANPQNHSLGIPSWVPDLVSPHSTGLILTGFYKSQYLLERRDVPNPEIHMDTGFYRVSGPSGVIWQTSVPNEIQIKGANFDEVKTIAQSRPKLPSADQYTRNSSINLLNSLEAMSNYETEMVYWLSAIRMLADPSLDAQGSIVDGQSFDAFWRNLLYNRGPRFDYNSPNKKAGNYLGVTFGYWYLWKKYQMAKPWRSDALAWAIGDKVLQKLAEPFEEAEGRVRCARKFFVSHHGRIGWVPFRTRTGDRICVFRGVRMPFVLRPQQDRWEIIGACYVHGLMDGEVWDLTGLEWKFMRFV</sequence>
<organism evidence="2 3">
    <name type="scientific">Dendryphion nanum</name>
    <dbReference type="NCBI Taxonomy" id="256645"/>
    <lineage>
        <taxon>Eukaryota</taxon>
        <taxon>Fungi</taxon>
        <taxon>Dikarya</taxon>
        <taxon>Ascomycota</taxon>
        <taxon>Pezizomycotina</taxon>
        <taxon>Dothideomycetes</taxon>
        <taxon>Pleosporomycetidae</taxon>
        <taxon>Pleosporales</taxon>
        <taxon>Torulaceae</taxon>
        <taxon>Dendryphion</taxon>
    </lineage>
</organism>
<evidence type="ECO:0000259" key="1">
    <source>
        <dbReference type="Pfam" id="PF06985"/>
    </source>
</evidence>
<evidence type="ECO:0000313" key="3">
    <source>
        <dbReference type="Proteomes" id="UP000700596"/>
    </source>
</evidence>
<evidence type="ECO:0000313" key="2">
    <source>
        <dbReference type="EMBL" id="KAH7130113.1"/>
    </source>
</evidence>
<keyword evidence="3" id="KW-1185">Reference proteome</keyword>
<proteinExistence type="predicted"/>
<reference evidence="2" key="1">
    <citation type="journal article" date="2021" name="Nat. Commun.">
        <title>Genetic determinants of endophytism in the Arabidopsis root mycobiome.</title>
        <authorList>
            <person name="Mesny F."/>
            <person name="Miyauchi S."/>
            <person name="Thiergart T."/>
            <person name="Pickel B."/>
            <person name="Atanasova L."/>
            <person name="Karlsson M."/>
            <person name="Huettel B."/>
            <person name="Barry K.W."/>
            <person name="Haridas S."/>
            <person name="Chen C."/>
            <person name="Bauer D."/>
            <person name="Andreopoulos W."/>
            <person name="Pangilinan J."/>
            <person name="LaButti K."/>
            <person name="Riley R."/>
            <person name="Lipzen A."/>
            <person name="Clum A."/>
            <person name="Drula E."/>
            <person name="Henrissat B."/>
            <person name="Kohler A."/>
            <person name="Grigoriev I.V."/>
            <person name="Martin F.M."/>
            <person name="Hacquard S."/>
        </authorList>
    </citation>
    <scope>NUCLEOTIDE SEQUENCE</scope>
    <source>
        <strain evidence="2">MPI-CAGE-CH-0243</strain>
    </source>
</reference>
<dbReference type="Pfam" id="PF06985">
    <property type="entry name" value="HET"/>
    <property type="match status" value="1"/>
</dbReference>
<dbReference type="PANTHER" id="PTHR24148">
    <property type="entry name" value="ANKYRIN REPEAT DOMAIN-CONTAINING PROTEIN 39 HOMOLOG-RELATED"/>
    <property type="match status" value="1"/>
</dbReference>
<dbReference type="Pfam" id="PF26639">
    <property type="entry name" value="Het-6_barrel"/>
    <property type="match status" value="1"/>
</dbReference>
<accession>A0A9P9IPE8</accession>
<name>A0A9P9IPE8_9PLEO</name>
<comment type="caution">
    <text evidence="2">The sequence shown here is derived from an EMBL/GenBank/DDBJ whole genome shotgun (WGS) entry which is preliminary data.</text>
</comment>
<feature type="domain" description="Heterokaryon incompatibility" evidence="1">
    <location>
        <begin position="41"/>
        <end position="196"/>
    </location>
</feature>
<dbReference type="AlphaFoldDB" id="A0A9P9IPE8"/>